<name>A0A5P9XSB7_ACITH</name>
<organism evidence="1 2">
    <name type="scientific">Acidithiobacillus thiooxidans ATCC 19377</name>
    <dbReference type="NCBI Taxonomy" id="637390"/>
    <lineage>
        <taxon>Bacteria</taxon>
        <taxon>Pseudomonadati</taxon>
        <taxon>Pseudomonadota</taxon>
        <taxon>Acidithiobacillia</taxon>
        <taxon>Acidithiobacillales</taxon>
        <taxon>Acidithiobacillaceae</taxon>
        <taxon>Acidithiobacillus</taxon>
    </lineage>
</organism>
<reference evidence="1 2" key="1">
    <citation type="submission" date="2019-10" db="EMBL/GenBank/DDBJ databases">
        <authorList>
            <person name="Wang R."/>
        </authorList>
    </citation>
    <scope>NUCLEOTIDE SEQUENCE [LARGE SCALE GENOMIC DNA]</scope>
    <source>
        <strain evidence="1 2">ATCC 19377</strain>
    </source>
</reference>
<proteinExistence type="predicted"/>
<dbReference type="AlphaFoldDB" id="A0A5P9XSB7"/>
<gene>
    <name evidence="1" type="ORF">GCD22_01769</name>
</gene>
<evidence type="ECO:0000313" key="1">
    <source>
        <dbReference type="EMBL" id="QFX96056.1"/>
    </source>
</evidence>
<sequence>MTRLSESFVPAFQIACYPVLWNFPLSYDLLRDKTIILRVISMQRDDYFFL</sequence>
<dbReference type="KEGG" id="atx:GCD22_01769"/>
<dbReference type="EMBL" id="CP045571">
    <property type="protein sequence ID" value="QFX96056.1"/>
    <property type="molecule type" value="Genomic_DNA"/>
</dbReference>
<accession>A0A5P9XSB7</accession>
<dbReference type="Proteomes" id="UP000363590">
    <property type="component" value="Chromosome"/>
</dbReference>
<evidence type="ECO:0000313" key="2">
    <source>
        <dbReference type="Proteomes" id="UP000363590"/>
    </source>
</evidence>
<protein>
    <submittedName>
        <fullName evidence="1">Uncharacterized protein</fullName>
    </submittedName>
</protein>